<dbReference type="Proteomes" id="UP000510686">
    <property type="component" value="Chromosome 2"/>
</dbReference>
<evidence type="ECO:0000313" key="2">
    <source>
        <dbReference type="Proteomes" id="UP000510686"/>
    </source>
</evidence>
<dbReference type="OrthoDB" id="4174307at2759"/>
<name>A0A7D5UW94_9HYPO</name>
<keyword evidence="2" id="KW-1185">Reference proteome</keyword>
<dbReference type="EMBL" id="CP058933">
    <property type="protein sequence ID" value="QLI68475.1"/>
    <property type="molecule type" value="Genomic_DNA"/>
</dbReference>
<evidence type="ECO:0000313" key="1">
    <source>
        <dbReference type="EMBL" id="QLI68475.1"/>
    </source>
</evidence>
<protein>
    <submittedName>
        <fullName evidence="1">Uncharacterized protein</fullName>
    </submittedName>
</protein>
<reference evidence="1 2" key="1">
    <citation type="submission" date="2020-07" db="EMBL/GenBank/DDBJ databases">
        <title>Telomere length de novo assembly of all 7 chromosomes of the fungus, Metarhizium brunneum, using a novel assembly pipeline.</title>
        <authorList>
            <person name="Saud z."/>
            <person name="Kortsinoglou A."/>
            <person name="Kouvelis V.N."/>
            <person name="Butt T.M."/>
        </authorList>
    </citation>
    <scope>NUCLEOTIDE SEQUENCE [LARGE SCALE GENOMIC DNA]</scope>
    <source>
        <strain evidence="1 2">4556</strain>
    </source>
</reference>
<dbReference type="GeneID" id="90967572"/>
<organism evidence="1 2">
    <name type="scientific">Metarhizium brunneum</name>
    <dbReference type="NCBI Taxonomy" id="500148"/>
    <lineage>
        <taxon>Eukaryota</taxon>
        <taxon>Fungi</taxon>
        <taxon>Dikarya</taxon>
        <taxon>Ascomycota</taxon>
        <taxon>Pezizomycotina</taxon>
        <taxon>Sordariomycetes</taxon>
        <taxon>Hypocreomycetidae</taxon>
        <taxon>Hypocreales</taxon>
        <taxon>Clavicipitaceae</taxon>
        <taxon>Metarhizium</taxon>
    </lineage>
</organism>
<dbReference type="AlphaFoldDB" id="A0A7D5UW94"/>
<sequence>MSRSIKVSGAAKNCYFLSYTPDVHAHLPFFPVTLSMDSQTGDRISFNLSEDRNALPQSLLQTVCSKLYVELLKTTTPEQGQHGEEGIAEKKQAANHAVFKIIFADKCGTYEGMRLEVICLMRRGGFIQSTDISEVLAGPDLSVRSIYEALGFRLDYRGRIWASPIDKGRFPWRHYQSPLMPYHGSQKALELAELWAPSSLHVPHSQNLDKDIGQ</sequence>
<dbReference type="RefSeq" id="XP_065986588.1">
    <property type="nucleotide sequence ID" value="XM_066130055.1"/>
</dbReference>
<dbReference type="KEGG" id="mbrn:90967572"/>
<gene>
    <name evidence="1" type="ORF">G6M90_00g030260</name>
</gene>
<proteinExistence type="predicted"/>
<accession>A0A7D5UW94</accession>